<organism evidence="2">
    <name type="scientific">marine metagenome</name>
    <dbReference type="NCBI Taxonomy" id="408172"/>
    <lineage>
        <taxon>unclassified sequences</taxon>
        <taxon>metagenomes</taxon>
        <taxon>ecological metagenomes</taxon>
    </lineage>
</organism>
<dbReference type="AlphaFoldDB" id="A0A381PPZ3"/>
<name>A0A381PPZ3_9ZZZZ</name>
<proteinExistence type="predicted"/>
<reference evidence="2" key="1">
    <citation type="submission" date="2018-05" db="EMBL/GenBank/DDBJ databases">
        <authorList>
            <person name="Lanie J.A."/>
            <person name="Ng W.-L."/>
            <person name="Kazmierczak K.M."/>
            <person name="Andrzejewski T.M."/>
            <person name="Davidsen T.M."/>
            <person name="Wayne K.J."/>
            <person name="Tettelin H."/>
            <person name="Glass J.I."/>
            <person name="Rusch D."/>
            <person name="Podicherti R."/>
            <person name="Tsui H.-C.T."/>
            <person name="Winkler M.E."/>
        </authorList>
    </citation>
    <scope>NUCLEOTIDE SEQUENCE</scope>
</reference>
<dbReference type="Gene3D" id="2.60.120.10">
    <property type="entry name" value="Jelly Rolls"/>
    <property type="match status" value="1"/>
</dbReference>
<dbReference type="InterPro" id="IPR014710">
    <property type="entry name" value="RmlC-like_jellyroll"/>
</dbReference>
<evidence type="ECO:0000313" key="2">
    <source>
        <dbReference type="EMBL" id="SUZ69106.1"/>
    </source>
</evidence>
<protein>
    <recommendedName>
        <fullName evidence="1">Cupin type-2 domain-containing protein</fullName>
    </recommendedName>
</protein>
<dbReference type="SUPFAM" id="SSF51182">
    <property type="entry name" value="RmlC-like cupins"/>
    <property type="match status" value="1"/>
</dbReference>
<sequence length="118" mass="12475">MSSVAKTKAEMSGGLMTGTQVWRQAILDPADSNNFNFSIVAFDAGSRNKFHKHSGDQILIVTDGTGTVATDNESLTVSEGDVIVIPAGENHWHGAPDSTSMAHITITVKGSETEQTEA</sequence>
<gene>
    <name evidence="2" type="ORF">METZ01_LOCUS21960</name>
</gene>
<feature type="domain" description="Cupin type-2" evidence="1">
    <location>
        <begin position="39"/>
        <end position="102"/>
    </location>
</feature>
<dbReference type="InterPro" id="IPR013096">
    <property type="entry name" value="Cupin_2"/>
</dbReference>
<dbReference type="InterPro" id="IPR011051">
    <property type="entry name" value="RmlC_Cupin_sf"/>
</dbReference>
<dbReference type="PANTHER" id="PTHR43698">
    <property type="entry name" value="RIBD C-TERMINAL DOMAIN CONTAINING PROTEIN"/>
    <property type="match status" value="1"/>
</dbReference>
<dbReference type="PANTHER" id="PTHR43698:SF1">
    <property type="entry name" value="BLL4564 PROTEIN"/>
    <property type="match status" value="1"/>
</dbReference>
<dbReference type="Pfam" id="PF07883">
    <property type="entry name" value="Cupin_2"/>
    <property type="match status" value="1"/>
</dbReference>
<evidence type="ECO:0000259" key="1">
    <source>
        <dbReference type="Pfam" id="PF07883"/>
    </source>
</evidence>
<accession>A0A381PPZ3</accession>
<dbReference type="EMBL" id="UINC01001052">
    <property type="protein sequence ID" value="SUZ69106.1"/>
    <property type="molecule type" value="Genomic_DNA"/>
</dbReference>